<reference evidence="2 3" key="1">
    <citation type="journal article" date="2013" name="PLoS Genet.">
        <title>Distinctive expansion of potential virulence genes in the genome of the oomycete fish pathogen Saprolegnia parasitica.</title>
        <authorList>
            <person name="Jiang R.H."/>
            <person name="de Bruijn I."/>
            <person name="Haas B.J."/>
            <person name="Belmonte R."/>
            <person name="Lobach L."/>
            <person name="Christie J."/>
            <person name="van den Ackerveken G."/>
            <person name="Bottin A."/>
            <person name="Bulone V."/>
            <person name="Diaz-Moreno S.M."/>
            <person name="Dumas B."/>
            <person name="Fan L."/>
            <person name="Gaulin E."/>
            <person name="Govers F."/>
            <person name="Grenville-Briggs L.J."/>
            <person name="Horner N.R."/>
            <person name="Levin J.Z."/>
            <person name="Mammella M."/>
            <person name="Meijer H.J."/>
            <person name="Morris P."/>
            <person name="Nusbaum C."/>
            <person name="Oome S."/>
            <person name="Phillips A.J."/>
            <person name="van Rooyen D."/>
            <person name="Rzeszutek E."/>
            <person name="Saraiva M."/>
            <person name="Secombes C.J."/>
            <person name="Seidl M.F."/>
            <person name="Snel B."/>
            <person name="Stassen J.H."/>
            <person name="Sykes S."/>
            <person name="Tripathy S."/>
            <person name="van den Berg H."/>
            <person name="Vega-Arreguin J.C."/>
            <person name="Wawra S."/>
            <person name="Young S.K."/>
            <person name="Zeng Q."/>
            <person name="Dieguez-Uribeondo J."/>
            <person name="Russ C."/>
            <person name="Tyler B.M."/>
            <person name="van West P."/>
        </authorList>
    </citation>
    <scope>NUCLEOTIDE SEQUENCE [LARGE SCALE GENOMIC DNA]</scope>
    <source>
        <strain evidence="2 3">CBS 223.65</strain>
    </source>
</reference>
<dbReference type="RefSeq" id="XP_012213313.1">
    <property type="nucleotide sequence ID" value="XM_012357923.1"/>
</dbReference>
<dbReference type="AlphaFoldDB" id="A0A067BGV4"/>
<evidence type="ECO:0000313" key="3">
    <source>
        <dbReference type="Proteomes" id="UP000030745"/>
    </source>
</evidence>
<feature type="compositionally biased region" description="Basic residues" evidence="1">
    <location>
        <begin position="12"/>
        <end position="26"/>
    </location>
</feature>
<sequence>MSSCRKSMPARTPRRLPRSNSRRRTARSWTRSASWASSRRSKNGLTRACSLSINAASPSARVVDPSLFVTSRIVLNSVAVL</sequence>
<dbReference type="KEGG" id="spar:SPRG_22004"/>
<dbReference type="GeneID" id="24142421"/>
<accession>A0A067BGV4</accession>
<dbReference type="Proteomes" id="UP000030745">
    <property type="component" value="Unassembled WGS sequence"/>
</dbReference>
<evidence type="ECO:0000313" key="2">
    <source>
        <dbReference type="EMBL" id="KDO15980.1"/>
    </source>
</evidence>
<dbReference type="EMBL" id="KK584425">
    <property type="protein sequence ID" value="KDO15980.1"/>
    <property type="molecule type" value="Genomic_DNA"/>
</dbReference>
<name>A0A067BGV4_SAPPC</name>
<dbReference type="VEuPathDB" id="FungiDB:SPRG_22004"/>
<protein>
    <submittedName>
        <fullName evidence="2">Uncharacterized protein</fullName>
    </submittedName>
</protein>
<feature type="compositionally biased region" description="Low complexity" evidence="1">
    <location>
        <begin position="27"/>
        <end position="38"/>
    </location>
</feature>
<feature type="region of interest" description="Disordered" evidence="1">
    <location>
        <begin position="1"/>
        <end position="44"/>
    </location>
</feature>
<organism evidence="2 3">
    <name type="scientific">Saprolegnia parasitica (strain CBS 223.65)</name>
    <dbReference type="NCBI Taxonomy" id="695850"/>
    <lineage>
        <taxon>Eukaryota</taxon>
        <taxon>Sar</taxon>
        <taxon>Stramenopiles</taxon>
        <taxon>Oomycota</taxon>
        <taxon>Saprolegniomycetes</taxon>
        <taxon>Saprolegniales</taxon>
        <taxon>Saprolegniaceae</taxon>
        <taxon>Saprolegnia</taxon>
    </lineage>
</organism>
<evidence type="ECO:0000256" key="1">
    <source>
        <dbReference type="SAM" id="MobiDB-lite"/>
    </source>
</evidence>
<gene>
    <name evidence="2" type="ORF">SPRG_22004</name>
</gene>
<keyword evidence="3" id="KW-1185">Reference proteome</keyword>
<proteinExistence type="predicted"/>